<organism evidence="12 13">
    <name type="scientific">Hibiscus syriacus</name>
    <name type="common">Rose of Sharon</name>
    <dbReference type="NCBI Taxonomy" id="106335"/>
    <lineage>
        <taxon>Eukaryota</taxon>
        <taxon>Viridiplantae</taxon>
        <taxon>Streptophyta</taxon>
        <taxon>Embryophyta</taxon>
        <taxon>Tracheophyta</taxon>
        <taxon>Spermatophyta</taxon>
        <taxon>Magnoliopsida</taxon>
        <taxon>eudicotyledons</taxon>
        <taxon>Gunneridae</taxon>
        <taxon>Pentapetalae</taxon>
        <taxon>rosids</taxon>
        <taxon>malvids</taxon>
        <taxon>Malvales</taxon>
        <taxon>Malvaceae</taxon>
        <taxon>Malvoideae</taxon>
        <taxon>Hibiscus</taxon>
    </lineage>
</organism>
<dbReference type="SUPFAM" id="SSF52058">
    <property type="entry name" value="L domain-like"/>
    <property type="match status" value="2"/>
</dbReference>
<keyword evidence="6" id="KW-0732">Signal</keyword>
<accession>A0A6A3CWP7</accession>
<keyword evidence="11" id="KW-0325">Glycoprotein</keyword>
<keyword evidence="5" id="KW-0812">Transmembrane</keyword>
<evidence type="ECO:0000256" key="7">
    <source>
        <dbReference type="ARBA" id="ARBA00022737"/>
    </source>
</evidence>
<comment type="caution">
    <text evidence="12">The sequence shown here is derived from an EMBL/GenBank/DDBJ whole genome shotgun (WGS) entry which is preliminary data.</text>
</comment>
<dbReference type="GO" id="GO:0005886">
    <property type="term" value="C:plasma membrane"/>
    <property type="evidence" value="ECO:0007669"/>
    <property type="project" value="UniProtKB-SubCell"/>
</dbReference>
<reference evidence="12" key="1">
    <citation type="submission" date="2019-09" db="EMBL/GenBank/DDBJ databases">
        <title>Draft genome information of white flower Hibiscus syriacus.</title>
        <authorList>
            <person name="Kim Y.-M."/>
        </authorList>
    </citation>
    <scope>NUCLEOTIDE SEQUENCE [LARGE SCALE GENOMIC DNA]</scope>
    <source>
        <strain evidence="12">YM2019G1</strain>
    </source>
</reference>
<dbReference type="PANTHER" id="PTHR48063:SF112">
    <property type="entry name" value="RECEPTOR LIKE PROTEIN 30-LIKE"/>
    <property type="match status" value="1"/>
</dbReference>
<evidence type="ECO:0000256" key="5">
    <source>
        <dbReference type="ARBA" id="ARBA00022692"/>
    </source>
</evidence>
<evidence type="ECO:0000256" key="3">
    <source>
        <dbReference type="ARBA" id="ARBA00022475"/>
    </source>
</evidence>
<dbReference type="SMART" id="SM00369">
    <property type="entry name" value="LRR_TYP"/>
    <property type="match status" value="7"/>
</dbReference>
<dbReference type="FunFam" id="3.80.10.10:FF:000383">
    <property type="entry name" value="Leucine-rich repeat receptor protein kinase EMS1"/>
    <property type="match status" value="1"/>
</dbReference>
<evidence type="ECO:0000256" key="9">
    <source>
        <dbReference type="ARBA" id="ARBA00023136"/>
    </source>
</evidence>
<evidence type="ECO:0000256" key="6">
    <source>
        <dbReference type="ARBA" id="ARBA00022729"/>
    </source>
</evidence>
<evidence type="ECO:0000256" key="8">
    <source>
        <dbReference type="ARBA" id="ARBA00022989"/>
    </source>
</evidence>
<gene>
    <name evidence="12" type="ORF">F3Y22_tig00001713pilonHSYRG00025</name>
</gene>
<dbReference type="InterPro" id="IPR032675">
    <property type="entry name" value="LRR_dom_sf"/>
</dbReference>
<dbReference type="Proteomes" id="UP000436088">
    <property type="component" value="Unassembled WGS sequence"/>
</dbReference>
<comment type="subcellular location">
    <subcellularLocation>
        <location evidence="1">Cell membrane</location>
        <topology evidence="1">Single-pass type I membrane protein</topology>
    </subcellularLocation>
</comment>
<evidence type="ECO:0000256" key="4">
    <source>
        <dbReference type="ARBA" id="ARBA00022614"/>
    </source>
</evidence>
<dbReference type="InterPro" id="IPR046956">
    <property type="entry name" value="RLP23-like"/>
</dbReference>
<dbReference type="Pfam" id="PF13855">
    <property type="entry name" value="LRR_8"/>
    <property type="match status" value="1"/>
</dbReference>
<keyword evidence="13" id="KW-1185">Reference proteome</keyword>
<protein>
    <recommendedName>
        <fullName evidence="14">Leucine-rich repeat-containing N-terminal plant-type domain-containing protein</fullName>
    </recommendedName>
</protein>
<dbReference type="Gene3D" id="3.80.10.10">
    <property type="entry name" value="Ribonuclease Inhibitor"/>
    <property type="match status" value="3"/>
</dbReference>
<keyword evidence="7" id="KW-0677">Repeat</keyword>
<keyword evidence="3" id="KW-1003">Cell membrane</keyword>
<evidence type="ECO:0000256" key="11">
    <source>
        <dbReference type="ARBA" id="ARBA00023180"/>
    </source>
</evidence>
<keyword evidence="9" id="KW-0472">Membrane</keyword>
<evidence type="ECO:0000256" key="1">
    <source>
        <dbReference type="ARBA" id="ARBA00004251"/>
    </source>
</evidence>
<dbReference type="EMBL" id="VEPZ02000132">
    <property type="protein sequence ID" value="KAE8732834.1"/>
    <property type="molecule type" value="Genomic_DNA"/>
</dbReference>
<name>A0A6A3CWP7_HIBSY</name>
<dbReference type="AlphaFoldDB" id="A0A6A3CWP7"/>
<keyword evidence="4" id="KW-0433">Leucine-rich repeat</keyword>
<evidence type="ECO:0000313" key="13">
    <source>
        <dbReference type="Proteomes" id="UP000436088"/>
    </source>
</evidence>
<comment type="similarity">
    <text evidence="2">Belongs to the RLP family.</text>
</comment>
<evidence type="ECO:0000256" key="10">
    <source>
        <dbReference type="ARBA" id="ARBA00023170"/>
    </source>
</evidence>
<dbReference type="InterPro" id="IPR001611">
    <property type="entry name" value="Leu-rich_rpt"/>
</dbReference>
<evidence type="ECO:0000256" key="2">
    <source>
        <dbReference type="ARBA" id="ARBA00009592"/>
    </source>
</evidence>
<evidence type="ECO:0000313" key="12">
    <source>
        <dbReference type="EMBL" id="KAE8732834.1"/>
    </source>
</evidence>
<keyword evidence="10" id="KW-0675">Receptor</keyword>
<keyword evidence="8" id="KW-1133">Transmembrane helix</keyword>
<dbReference type="PANTHER" id="PTHR48063">
    <property type="entry name" value="LRR RECEPTOR-LIKE KINASE"/>
    <property type="match status" value="1"/>
</dbReference>
<sequence length="461" mass="51727">MSSPVASAFSNWYGEECCEWEGVECDATRTRIHSICFHCLREKSDGEVEPWYPNATLFGQFEELQELELPGNHIGGFVSIHAFRELKQLQKLDLHDNSIHNGSNLCWSNSPSLYFLDLSSNNLHGNIPDCLCHNLVLKELILFDSDLFGSINLRLGKMVSLQHLDLSDNHFNGSFHSLPISNLTNIESLVLSRNEFHGIISLCIFANLSRLSELGISFNHMVVESERDSPSYRPYFSLNTLRLCGCNLKNNTGSVSRQERLDLQRSNDLSGELSTYLPVLPKLKALLLNRNRFKGRIPSQICQMRELYVLDLSRNGLSGDIPDCIDNITSWTDSSYGGYLQTASWNAIDITPHIYSARYVSYSKGIDVSSNKLSGQIPIQMTQLTEILWLNMSNNLLIGQIPSSLGNLRGVESLDLSHNLLIGQIPSSMGNLRVVESLDLSHNNLSGWVPPELTELASLFF</sequence>
<dbReference type="InterPro" id="IPR003591">
    <property type="entry name" value="Leu-rich_rpt_typical-subtyp"/>
</dbReference>
<dbReference type="Pfam" id="PF00560">
    <property type="entry name" value="LRR_1"/>
    <property type="match status" value="5"/>
</dbReference>
<evidence type="ECO:0008006" key="14">
    <source>
        <dbReference type="Google" id="ProtNLM"/>
    </source>
</evidence>
<proteinExistence type="inferred from homology"/>